<dbReference type="Gene3D" id="3.90.180.10">
    <property type="entry name" value="Medium-chain alcohol dehydrogenases, catalytic domain"/>
    <property type="match status" value="1"/>
</dbReference>
<feature type="domain" description="Enoyl reductase (ER)" evidence="1">
    <location>
        <begin position="41"/>
        <end position="398"/>
    </location>
</feature>
<evidence type="ECO:0000259" key="1">
    <source>
        <dbReference type="SMART" id="SM00829"/>
    </source>
</evidence>
<dbReference type="InterPro" id="IPR011032">
    <property type="entry name" value="GroES-like_sf"/>
</dbReference>
<evidence type="ECO:0000313" key="3">
    <source>
        <dbReference type="Proteomes" id="UP000245942"/>
    </source>
</evidence>
<dbReference type="PANTHER" id="PTHR45348:SF2">
    <property type="entry name" value="ZINC-TYPE ALCOHOL DEHYDROGENASE-LIKE PROTEIN C2E1P3.01"/>
    <property type="match status" value="1"/>
</dbReference>
<dbReference type="InterPro" id="IPR020843">
    <property type="entry name" value="ER"/>
</dbReference>
<dbReference type="EMBL" id="KZ819327">
    <property type="protein sequence ID" value="PWN20700.1"/>
    <property type="molecule type" value="Genomic_DNA"/>
</dbReference>
<dbReference type="SUPFAM" id="SSF50129">
    <property type="entry name" value="GroES-like"/>
    <property type="match status" value="1"/>
</dbReference>
<organism evidence="2 3">
    <name type="scientific">Pseudomicrostroma glucosiphilum</name>
    <dbReference type="NCBI Taxonomy" id="1684307"/>
    <lineage>
        <taxon>Eukaryota</taxon>
        <taxon>Fungi</taxon>
        <taxon>Dikarya</taxon>
        <taxon>Basidiomycota</taxon>
        <taxon>Ustilaginomycotina</taxon>
        <taxon>Exobasidiomycetes</taxon>
        <taxon>Microstromatales</taxon>
        <taxon>Microstromatales incertae sedis</taxon>
        <taxon>Pseudomicrostroma</taxon>
    </lineage>
</organism>
<dbReference type="SUPFAM" id="SSF51735">
    <property type="entry name" value="NAD(P)-binding Rossmann-fold domains"/>
    <property type="match status" value="1"/>
</dbReference>
<dbReference type="CDD" id="cd08249">
    <property type="entry name" value="enoyl_reductase_like"/>
    <property type="match status" value="1"/>
</dbReference>
<dbReference type="InterPro" id="IPR047122">
    <property type="entry name" value="Trans-enoyl_RdTase-like"/>
</dbReference>
<protein>
    <submittedName>
        <fullName evidence="2">GroES-like protein</fullName>
    </submittedName>
</protein>
<dbReference type="Gene3D" id="3.40.50.720">
    <property type="entry name" value="NAD(P)-binding Rossmann-like Domain"/>
    <property type="match status" value="1"/>
</dbReference>
<dbReference type="GO" id="GO:0016651">
    <property type="term" value="F:oxidoreductase activity, acting on NAD(P)H"/>
    <property type="evidence" value="ECO:0007669"/>
    <property type="project" value="InterPro"/>
</dbReference>
<dbReference type="AlphaFoldDB" id="A0A316U665"/>
<dbReference type="InterPro" id="IPR036291">
    <property type="entry name" value="NAD(P)-bd_dom_sf"/>
</dbReference>
<keyword evidence="3" id="KW-1185">Reference proteome</keyword>
<dbReference type="Pfam" id="PF08240">
    <property type="entry name" value="ADH_N"/>
    <property type="match status" value="1"/>
</dbReference>
<evidence type="ECO:0000313" key="2">
    <source>
        <dbReference type="EMBL" id="PWN20700.1"/>
    </source>
</evidence>
<sequence length="424" mass="46214">SSRSSLSSLADEREWNRSTPAASQSALLIRSHSQGWARCFELHPDWPSPRLSAPDEVLVRNLTMGLNPVDWKSLAYRFGIERFPWVLGRDVCGVVESVGEAVENVKVGDRVWTCSDSRDIRAGAYQAKSVHKAFTLGKIPDRISDDDAATIGTGLVTAAVALYWFFGIERARETGAHVSPTLAPSRHTRWLLIFGGGAVTGLYALQLAHLSASNVKVLCVASPSNFAYLQSLGADACIDRFLSSEAILHSVRDITGQEGVVDWALDCVGSSTAALCQEILSTSRRALGEGEGQEEAGQLICLAGNPKRPREEEEVEKSRAAEPAAPRAITIHRISFSTTYYSSQPFTSQLLQDVHDLLACGSLRTVQPLIIQDGLAGVRKGLEMLRDGECPRTRKLVVRMEETPKDLEVTVLGQKEELGWNGCV</sequence>
<gene>
    <name evidence="2" type="ORF">BCV69DRAFT_236172</name>
</gene>
<dbReference type="RefSeq" id="XP_025347860.1">
    <property type="nucleotide sequence ID" value="XM_025489916.1"/>
</dbReference>
<reference evidence="2 3" key="1">
    <citation type="journal article" date="2018" name="Mol. Biol. Evol.">
        <title>Broad Genomic Sampling Reveals a Smut Pathogenic Ancestry of the Fungal Clade Ustilaginomycotina.</title>
        <authorList>
            <person name="Kijpornyongpan T."/>
            <person name="Mondo S.J."/>
            <person name="Barry K."/>
            <person name="Sandor L."/>
            <person name="Lee J."/>
            <person name="Lipzen A."/>
            <person name="Pangilinan J."/>
            <person name="LaButti K."/>
            <person name="Hainaut M."/>
            <person name="Henrissat B."/>
            <person name="Grigoriev I.V."/>
            <person name="Spatafora J.W."/>
            <person name="Aime M.C."/>
        </authorList>
    </citation>
    <scope>NUCLEOTIDE SEQUENCE [LARGE SCALE GENOMIC DNA]</scope>
    <source>
        <strain evidence="2 3">MCA 4718</strain>
    </source>
</reference>
<dbReference type="SMART" id="SM00829">
    <property type="entry name" value="PKS_ER"/>
    <property type="match status" value="1"/>
</dbReference>
<dbReference type="STRING" id="1684307.A0A316U665"/>
<feature type="non-terminal residue" evidence="2">
    <location>
        <position position="424"/>
    </location>
</feature>
<dbReference type="PANTHER" id="PTHR45348">
    <property type="entry name" value="HYPOTHETICAL OXIDOREDUCTASE (EUROFUNG)"/>
    <property type="match status" value="1"/>
</dbReference>
<feature type="non-terminal residue" evidence="2">
    <location>
        <position position="1"/>
    </location>
</feature>
<dbReference type="Proteomes" id="UP000245942">
    <property type="component" value="Unassembled WGS sequence"/>
</dbReference>
<dbReference type="InterPro" id="IPR013154">
    <property type="entry name" value="ADH-like_N"/>
</dbReference>
<name>A0A316U665_9BASI</name>
<proteinExistence type="predicted"/>
<accession>A0A316U665</accession>
<dbReference type="OrthoDB" id="10257049at2759"/>
<dbReference type="GeneID" id="37011650"/>